<dbReference type="InterPro" id="IPR001770">
    <property type="entry name" value="G-protein_gamma"/>
</dbReference>
<comment type="subcellular location">
    <subcellularLocation>
        <location evidence="5">Cell membrane</location>
        <topology evidence="5">Lipid-anchor</topology>
        <orientation evidence="5">Cytoplasmic side</orientation>
    </subcellularLocation>
</comment>
<reference evidence="7" key="2">
    <citation type="submission" date="2025-08" db="UniProtKB">
        <authorList>
            <consortium name="Ensembl"/>
        </authorList>
    </citation>
    <scope>IDENTIFICATION</scope>
</reference>
<name>A0A8B9WBM8_BOSMU</name>
<evidence type="ECO:0000313" key="8">
    <source>
        <dbReference type="Proteomes" id="UP000694520"/>
    </source>
</evidence>
<reference evidence="7" key="1">
    <citation type="submission" date="2019-05" db="EMBL/GenBank/DDBJ databases">
        <authorList>
            <person name="Zhang S."/>
            <person name="Liu J."/>
        </authorList>
    </citation>
    <scope>NUCLEOTIDE SEQUENCE [LARGE SCALE GENOMIC DNA]</scope>
</reference>
<keyword evidence="4 5" id="KW-0807">Transducer</keyword>
<comment type="similarity">
    <text evidence="1 5">Belongs to the G protein gamma family.</text>
</comment>
<dbReference type="Pfam" id="PF00631">
    <property type="entry name" value="G-gamma"/>
    <property type="match status" value="1"/>
</dbReference>
<evidence type="ECO:0000256" key="3">
    <source>
        <dbReference type="ARBA" id="ARBA00023136"/>
    </source>
</evidence>
<feature type="domain" description="G protein gamma" evidence="6">
    <location>
        <begin position="45"/>
        <end position="103"/>
    </location>
</feature>
<dbReference type="CDD" id="cd00068">
    <property type="entry name" value="GGL"/>
    <property type="match status" value="1"/>
</dbReference>
<dbReference type="PANTHER" id="PTHR13809">
    <property type="entry name" value="GUANINE NUCLEOTIDE-BINDING PROTEIN GAMMA SUBUNIT"/>
    <property type="match status" value="1"/>
</dbReference>
<dbReference type="InterPro" id="IPR015898">
    <property type="entry name" value="G-protein_gamma-like_dom"/>
</dbReference>
<reference evidence="7" key="3">
    <citation type="submission" date="2025-09" db="UniProtKB">
        <authorList>
            <consortium name="Ensembl"/>
        </authorList>
    </citation>
    <scope>IDENTIFICATION</scope>
</reference>
<dbReference type="PRINTS" id="PR00321">
    <property type="entry name" value="GPROTEING"/>
</dbReference>
<dbReference type="PROSITE" id="PS50058">
    <property type="entry name" value="G_PROTEIN_GAMMA"/>
    <property type="match status" value="1"/>
</dbReference>
<comment type="function">
    <text evidence="5">Guanine nucleotide-binding proteins (G proteins) are involved as a modulator or transducer in various transmembrane signaling systems. The beta and gamma chains are required for the GTPase activity, for replacement of GDP by GTP, and for G protein-effector interaction.</text>
</comment>
<dbReference type="SMART" id="SM01224">
    <property type="entry name" value="G_gamma"/>
    <property type="match status" value="1"/>
</dbReference>
<dbReference type="Ensembl" id="ENSBGRT00000005340.1">
    <property type="protein sequence ID" value="ENSBGRP00000004656.1"/>
    <property type="gene ID" value="ENSBGRG00000002853.1"/>
</dbReference>
<dbReference type="SMART" id="SM00224">
    <property type="entry name" value="GGL"/>
    <property type="match status" value="1"/>
</dbReference>
<keyword evidence="8" id="KW-1185">Reference proteome</keyword>
<keyword evidence="3 5" id="KW-0472">Membrane</keyword>
<dbReference type="GeneTree" id="ENSGT01100000263525"/>
<keyword evidence="5" id="KW-0449">Lipoprotein</keyword>
<evidence type="ECO:0000259" key="6">
    <source>
        <dbReference type="PROSITE" id="PS50058"/>
    </source>
</evidence>
<organism evidence="7 8">
    <name type="scientific">Bos mutus grunniens</name>
    <name type="common">Wild yak</name>
    <name type="synonym">Bos grunniens</name>
    <dbReference type="NCBI Taxonomy" id="30521"/>
    <lineage>
        <taxon>Eukaryota</taxon>
        <taxon>Metazoa</taxon>
        <taxon>Chordata</taxon>
        <taxon>Craniata</taxon>
        <taxon>Vertebrata</taxon>
        <taxon>Euteleostomi</taxon>
        <taxon>Mammalia</taxon>
        <taxon>Eutheria</taxon>
        <taxon>Laurasiatheria</taxon>
        <taxon>Artiodactyla</taxon>
        <taxon>Ruminantia</taxon>
        <taxon>Pecora</taxon>
        <taxon>Bovidae</taxon>
        <taxon>Bovinae</taxon>
        <taxon>Bos</taxon>
    </lineage>
</organism>
<dbReference type="AlphaFoldDB" id="A0A8B9WBM8"/>
<accession>A0A8B9WBM8</accession>
<dbReference type="Gene3D" id="4.10.260.10">
    <property type="entry name" value="Transducin (heterotrimeric G protein), gamma chain"/>
    <property type="match status" value="1"/>
</dbReference>
<evidence type="ECO:0000313" key="7">
    <source>
        <dbReference type="Ensembl" id="ENSBGRP00000004656.1"/>
    </source>
</evidence>
<evidence type="ECO:0000256" key="5">
    <source>
        <dbReference type="RuleBase" id="RU004973"/>
    </source>
</evidence>
<sequence length="103" mass="11562">MGRVAQGTFLTRGFPILYKENLRRQKFTFTFGHQTIFEKGLSLLKYATVSFLFLPAGLNQVTISQAAADIKQFCLQNAQHDPLMTGVSSSTNPFRPQKVCSFL</sequence>
<keyword evidence="2 5" id="KW-1003">Cell membrane</keyword>
<dbReference type="GO" id="GO:0031681">
    <property type="term" value="F:G-protein beta-subunit binding"/>
    <property type="evidence" value="ECO:0007669"/>
    <property type="project" value="InterPro"/>
</dbReference>
<evidence type="ECO:0000256" key="4">
    <source>
        <dbReference type="ARBA" id="ARBA00023224"/>
    </source>
</evidence>
<dbReference type="InterPro" id="IPR036284">
    <property type="entry name" value="GGL_sf"/>
</dbReference>
<evidence type="ECO:0000256" key="2">
    <source>
        <dbReference type="ARBA" id="ARBA00022475"/>
    </source>
</evidence>
<dbReference type="GO" id="GO:0007186">
    <property type="term" value="P:G protein-coupled receptor signaling pathway"/>
    <property type="evidence" value="ECO:0007669"/>
    <property type="project" value="InterPro"/>
</dbReference>
<evidence type="ECO:0000256" key="1">
    <source>
        <dbReference type="ARBA" id="ARBA00007431"/>
    </source>
</evidence>
<comment type="subunit">
    <text evidence="5">G proteins are composed of 3 units; alpha, beta and gamma.</text>
</comment>
<proteinExistence type="inferred from homology"/>
<dbReference type="GO" id="GO:0005834">
    <property type="term" value="C:heterotrimeric G-protein complex"/>
    <property type="evidence" value="ECO:0007669"/>
    <property type="project" value="InterPro"/>
</dbReference>
<dbReference type="Proteomes" id="UP000694520">
    <property type="component" value="Chromosome 3"/>
</dbReference>
<protein>
    <recommendedName>
        <fullName evidence="5">Guanine nucleotide-binding protein subunit gamma</fullName>
    </recommendedName>
</protein>
<dbReference type="SUPFAM" id="SSF48670">
    <property type="entry name" value="Transducin (heterotrimeric G protein), gamma chain"/>
    <property type="match status" value="1"/>
</dbReference>